<protein>
    <submittedName>
        <fullName evidence="2">DNA primase</fullName>
    </submittedName>
</protein>
<evidence type="ECO:0000313" key="2">
    <source>
        <dbReference type="EMBL" id="MVT40018.1"/>
    </source>
</evidence>
<organism evidence="2 3">
    <name type="scientific">Chitinophaga oryziterrae</name>
    <dbReference type="NCBI Taxonomy" id="1031224"/>
    <lineage>
        <taxon>Bacteria</taxon>
        <taxon>Pseudomonadati</taxon>
        <taxon>Bacteroidota</taxon>
        <taxon>Chitinophagia</taxon>
        <taxon>Chitinophagales</taxon>
        <taxon>Chitinophagaceae</taxon>
        <taxon>Chitinophaga</taxon>
    </lineage>
</organism>
<dbReference type="SUPFAM" id="SSF57783">
    <property type="entry name" value="Zinc beta-ribbon"/>
    <property type="match status" value="1"/>
</dbReference>
<name>A0A6N8J5Y6_9BACT</name>
<feature type="domain" description="Zinc finger CHC2-type" evidence="1">
    <location>
        <begin position="11"/>
        <end position="70"/>
    </location>
</feature>
<dbReference type="EMBL" id="WRXO01000001">
    <property type="protein sequence ID" value="MVT40018.1"/>
    <property type="molecule type" value="Genomic_DNA"/>
</dbReference>
<comment type="caution">
    <text evidence="2">The sequence shown here is derived from an EMBL/GenBank/DDBJ whole genome shotgun (WGS) entry which is preliminary data.</text>
</comment>
<dbReference type="InterPro" id="IPR036977">
    <property type="entry name" value="DNA_primase_Znf_CHC2"/>
</dbReference>
<gene>
    <name evidence="2" type="ORF">GO495_05450</name>
</gene>
<sequence length="317" mass="36527">MEKLMCAEANRIDLVDYLASLGYRPQKASNQDYWYLSPFREEKTPSFKINRQLNVWYDHGTGKGGNLVDFGILYFNCTVGVLLGRLSQHLPTRSFSFQPPTPSIGQQLTPSPFAGEKKNTTENKIVILDTRLLAEKPLLEYLQKRSIPLEIATRFCKEVDFLLYGKKHTVIGFPNNAGGYELRNENFKGSSSPKDVTLQQGRRSDDLVVFEGFFNFLSFQTINREKQAPLSNCLILNSLSFFEKSRPVMEEYKTVHLILDRDTAGINATKKALDWNTGQQDKYINRSEFYKGHKDLNAWLIHHHHIKEESQRIGRRL</sequence>
<dbReference type="OrthoDB" id="8536512at2"/>
<dbReference type="Proteomes" id="UP000468388">
    <property type="component" value="Unassembled WGS sequence"/>
</dbReference>
<dbReference type="GO" id="GO:0006260">
    <property type="term" value="P:DNA replication"/>
    <property type="evidence" value="ECO:0007669"/>
    <property type="project" value="InterPro"/>
</dbReference>
<evidence type="ECO:0000259" key="1">
    <source>
        <dbReference type="Pfam" id="PF01807"/>
    </source>
</evidence>
<dbReference type="InterPro" id="IPR002694">
    <property type="entry name" value="Znf_CHC2"/>
</dbReference>
<evidence type="ECO:0000313" key="3">
    <source>
        <dbReference type="Proteomes" id="UP000468388"/>
    </source>
</evidence>
<proteinExistence type="predicted"/>
<dbReference type="Gene3D" id="3.40.1360.10">
    <property type="match status" value="1"/>
</dbReference>
<dbReference type="Gene3D" id="3.90.580.10">
    <property type="entry name" value="Zinc finger, CHC2-type domain"/>
    <property type="match status" value="1"/>
</dbReference>
<dbReference type="GO" id="GO:0003677">
    <property type="term" value="F:DNA binding"/>
    <property type="evidence" value="ECO:0007669"/>
    <property type="project" value="InterPro"/>
</dbReference>
<keyword evidence="3" id="KW-1185">Reference proteome</keyword>
<dbReference type="RefSeq" id="WP_157298655.1">
    <property type="nucleotide sequence ID" value="NZ_BAAAZB010000005.1"/>
</dbReference>
<dbReference type="GO" id="GO:0003899">
    <property type="term" value="F:DNA-directed RNA polymerase activity"/>
    <property type="evidence" value="ECO:0007669"/>
    <property type="project" value="InterPro"/>
</dbReference>
<dbReference type="Pfam" id="PF13155">
    <property type="entry name" value="Toprim_2"/>
    <property type="match status" value="1"/>
</dbReference>
<dbReference type="SUPFAM" id="SSF56731">
    <property type="entry name" value="DNA primase core"/>
    <property type="match status" value="1"/>
</dbReference>
<dbReference type="Pfam" id="PF01807">
    <property type="entry name" value="Zn_ribbon_DnaG"/>
    <property type="match status" value="1"/>
</dbReference>
<accession>A0A6N8J5Y6</accession>
<reference evidence="2 3" key="1">
    <citation type="submission" date="2019-12" db="EMBL/GenBank/DDBJ databases">
        <title>The draft genomic sequence of strain Chitinophaga oryziterrae JCM 16595.</title>
        <authorList>
            <person name="Zhang X."/>
        </authorList>
    </citation>
    <scope>NUCLEOTIDE SEQUENCE [LARGE SCALE GENOMIC DNA]</scope>
    <source>
        <strain evidence="2 3">JCM 16595</strain>
    </source>
</reference>
<dbReference type="GO" id="GO:0008270">
    <property type="term" value="F:zinc ion binding"/>
    <property type="evidence" value="ECO:0007669"/>
    <property type="project" value="InterPro"/>
</dbReference>
<dbReference type="AlphaFoldDB" id="A0A6N8J5Y6"/>